<name>A0A178ICN1_9BACT</name>
<accession>A0A178ICN1</accession>
<dbReference type="Pfam" id="PF19783">
    <property type="entry name" value="DUF6268"/>
    <property type="match status" value="1"/>
</dbReference>
<keyword evidence="4" id="KW-1185">Reference proteome</keyword>
<dbReference type="InterPro" id="IPR046235">
    <property type="entry name" value="DUF6268"/>
</dbReference>
<proteinExistence type="predicted"/>
<keyword evidence="1" id="KW-0732">Signal</keyword>
<feature type="domain" description="DUF6268" evidence="2">
    <location>
        <begin position="115"/>
        <end position="297"/>
    </location>
</feature>
<evidence type="ECO:0000256" key="1">
    <source>
        <dbReference type="SAM" id="SignalP"/>
    </source>
</evidence>
<feature type="signal peptide" evidence="1">
    <location>
        <begin position="1"/>
        <end position="38"/>
    </location>
</feature>
<protein>
    <recommendedName>
        <fullName evidence="2">DUF6268 domain-containing protein</fullName>
    </recommendedName>
</protein>
<evidence type="ECO:0000259" key="2">
    <source>
        <dbReference type="Pfam" id="PF19783"/>
    </source>
</evidence>
<dbReference type="AlphaFoldDB" id="A0A178ICN1"/>
<feature type="chain" id="PRO_5008088600" description="DUF6268 domain-containing protein" evidence="1">
    <location>
        <begin position="39"/>
        <end position="314"/>
    </location>
</feature>
<organism evidence="3 4">
    <name type="scientific">Termitidicoccus mucosus</name>
    <dbReference type="NCBI Taxonomy" id="1184151"/>
    <lineage>
        <taxon>Bacteria</taxon>
        <taxon>Pseudomonadati</taxon>
        <taxon>Verrucomicrobiota</taxon>
        <taxon>Opitutia</taxon>
        <taxon>Opitutales</taxon>
        <taxon>Opitutaceae</taxon>
        <taxon>Termitidicoccus</taxon>
    </lineage>
</organism>
<dbReference type="SUPFAM" id="SSF56935">
    <property type="entry name" value="Porins"/>
    <property type="match status" value="1"/>
</dbReference>
<gene>
    <name evidence="3" type="ORF">AW736_20915</name>
</gene>
<dbReference type="Proteomes" id="UP000078486">
    <property type="component" value="Unassembled WGS sequence"/>
</dbReference>
<evidence type="ECO:0000313" key="3">
    <source>
        <dbReference type="EMBL" id="OAM87730.1"/>
    </source>
</evidence>
<reference evidence="3 4" key="1">
    <citation type="submission" date="2016-01" db="EMBL/GenBank/DDBJ databases">
        <title>High potential of lignocellulose degradation of a new Verrucomicrobia species.</title>
        <authorList>
            <person name="Wang Y."/>
            <person name="Shi Y."/>
            <person name="Qiu Z."/>
            <person name="Liu S."/>
            <person name="Yang H."/>
        </authorList>
    </citation>
    <scope>NUCLEOTIDE SEQUENCE [LARGE SCALE GENOMIC DNA]</scope>
    <source>
        <strain evidence="3 4">TSB47</strain>
    </source>
</reference>
<dbReference type="EMBL" id="LRRQ01000160">
    <property type="protein sequence ID" value="OAM87730.1"/>
    <property type="molecule type" value="Genomic_DNA"/>
</dbReference>
<sequence>MSGTNIARSRSQFSTHQLMHAKIFSALLGLAFSATAFAQVPPAGTFRQELLNSFDVSWSYSGEAGLERGGDLGDVSVQNVSASFSRDIKLGDITTLAVGGAASFNFIDADPGIPLPDRLGEVTFNAGILHHFSQRWIAAAYARPGWYGDMENFDGDAFTVPAIAMISFIQSPSLIWRVGVSVNPFSDNTVTPVIGVNWKFAEDWTFNIGFPRFGVTWKAYHALALYGAVSVQGGSYRITEDLGPAPRGGRLNNTYVDYREIRVGAGAGYNVTEKIKLTAEAGVMADRRFDFYDRGYKLKGDPAPYVTVAIACNF</sequence>
<evidence type="ECO:0000313" key="4">
    <source>
        <dbReference type="Proteomes" id="UP000078486"/>
    </source>
</evidence>
<comment type="caution">
    <text evidence="3">The sequence shown here is derived from an EMBL/GenBank/DDBJ whole genome shotgun (WGS) entry which is preliminary data.</text>
</comment>